<feature type="region of interest" description="Disordered" evidence="1">
    <location>
        <begin position="1"/>
        <end position="21"/>
    </location>
</feature>
<gene>
    <name evidence="2" type="ORF">Ae201684_008791</name>
</gene>
<evidence type="ECO:0000313" key="2">
    <source>
        <dbReference type="EMBL" id="KAF0734549.1"/>
    </source>
</evidence>
<dbReference type="VEuPathDB" id="FungiDB:AeMF1_001791"/>
<dbReference type="Proteomes" id="UP000481153">
    <property type="component" value="Unassembled WGS sequence"/>
</dbReference>
<evidence type="ECO:0000256" key="1">
    <source>
        <dbReference type="SAM" id="MobiDB-lite"/>
    </source>
</evidence>
<name>A0A6G0X3W9_9STRA</name>
<proteinExistence type="predicted"/>
<keyword evidence="3" id="KW-1185">Reference proteome</keyword>
<comment type="caution">
    <text evidence="2">The sequence shown here is derived from an EMBL/GenBank/DDBJ whole genome shotgun (WGS) entry which is preliminary data.</text>
</comment>
<dbReference type="EMBL" id="VJMJ01000111">
    <property type="protein sequence ID" value="KAF0734549.1"/>
    <property type="molecule type" value="Genomic_DNA"/>
</dbReference>
<dbReference type="AlphaFoldDB" id="A0A6G0X3W9"/>
<protein>
    <submittedName>
        <fullName evidence="2">Uncharacterized protein</fullName>
    </submittedName>
</protein>
<reference evidence="2 3" key="1">
    <citation type="submission" date="2019-07" db="EMBL/GenBank/DDBJ databases">
        <title>Genomics analysis of Aphanomyces spp. identifies a new class of oomycete effector associated with host adaptation.</title>
        <authorList>
            <person name="Gaulin E."/>
        </authorList>
    </citation>
    <scope>NUCLEOTIDE SEQUENCE [LARGE SCALE GENOMIC DNA]</scope>
    <source>
        <strain evidence="2 3">ATCC 201684</strain>
    </source>
</reference>
<sequence length="260" mass="29666">MDTSAPSSMNDDSEVPNGPNQSYRMVTQFILKETESGRDNKGHVFATQVFDGPSISSIKDKLWMFAVAHLQPLAMYTGLPKQWTIQTAPPSIDQFNKFIVFKLNKHIIPNEDKLKQRLVKNQNETFTVLIYKWGINIRSASDLLELKKACVDPISVVRAGAAHEAEQQEIVQQLQHEKWDEHYEAYEATWRMWASIIHSKRAQYNVANEIIRPPPAKLIHLFTPTASGVHHHIETLRANKNMGLDVVLSCLEQHKGWKSS</sequence>
<evidence type="ECO:0000313" key="3">
    <source>
        <dbReference type="Proteomes" id="UP000481153"/>
    </source>
</evidence>
<feature type="compositionally biased region" description="Polar residues" evidence="1">
    <location>
        <begin position="1"/>
        <end position="10"/>
    </location>
</feature>
<organism evidence="2 3">
    <name type="scientific">Aphanomyces euteiches</name>
    <dbReference type="NCBI Taxonomy" id="100861"/>
    <lineage>
        <taxon>Eukaryota</taxon>
        <taxon>Sar</taxon>
        <taxon>Stramenopiles</taxon>
        <taxon>Oomycota</taxon>
        <taxon>Saprolegniomycetes</taxon>
        <taxon>Saprolegniales</taxon>
        <taxon>Verrucalvaceae</taxon>
        <taxon>Aphanomyces</taxon>
    </lineage>
</organism>
<accession>A0A6G0X3W9</accession>